<dbReference type="RefSeq" id="WP_101534081.1">
    <property type="nucleotide sequence ID" value="NZ_PKUQ01000022.1"/>
</dbReference>
<dbReference type="AlphaFoldDB" id="A0A2N5XQK9"/>
<dbReference type="Proteomes" id="UP000234881">
    <property type="component" value="Unassembled WGS sequence"/>
</dbReference>
<evidence type="ECO:0000313" key="1">
    <source>
        <dbReference type="EMBL" id="PLW76793.1"/>
    </source>
</evidence>
<protein>
    <submittedName>
        <fullName evidence="1">Ribonuclease III</fullName>
    </submittedName>
</protein>
<dbReference type="OrthoDB" id="564699at2"/>
<dbReference type="Pfam" id="PF10983">
    <property type="entry name" value="DUF2793"/>
    <property type="match status" value="1"/>
</dbReference>
<organism evidence="1 2">
    <name type="scientific">Cohaesibacter celericrescens</name>
    <dbReference type="NCBI Taxonomy" id="2067669"/>
    <lineage>
        <taxon>Bacteria</taxon>
        <taxon>Pseudomonadati</taxon>
        <taxon>Pseudomonadota</taxon>
        <taxon>Alphaproteobacteria</taxon>
        <taxon>Hyphomicrobiales</taxon>
        <taxon>Cohaesibacteraceae</taxon>
    </lineage>
</organism>
<dbReference type="EMBL" id="PKUQ01000022">
    <property type="protein sequence ID" value="PLW76793.1"/>
    <property type="molecule type" value="Genomic_DNA"/>
</dbReference>
<comment type="caution">
    <text evidence="1">The sequence shown here is derived from an EMBL/GenBank/DDBJ whole genome shotgun (WGS) entry which is preliminary data.</text>
</comment>
<sequence>MSDTETSNLALPYIASDQAQKHVTHNEALLMLDALLHLSVVSMALDVAPASPDDGARYIVGVGASGDWVGKDNQIASWQGGAWIFYQPQNGWRAWIEDTERLYVWSGAAWIVANEITSLQNAAMVGINTTADATNRLAIRSAASLFNHAGAGHQVKVNKNAVGDTASFLFQSNWSGRAEIGLTGSDDFEFKVSADGSIWNQAMTIDRNSGMVEFGAAMKLKQYSVAGLPDAAVAGSSAMIYVYDETGGAVPAFSDGGNWRRITDRAVVQ</sequence>
<gene>
    <name evidence="1" type="ORF">C0081_12080</name>
</gene>
<proteinExistence type="predicted"/>
<reference evidence="1 2" key="1">
    <citation type="submission" date="2018-01" db="EMBL/GenBank/DDBJ databases">
        <title>The draft genome sequence of Cohaesibacter sp. H1304.</title>
        <authorList>
            <person name="Wang N.-N."/>
            <person name="Du Z.-J."/>
        </authorList>
    </citation>
    <scope>NUCLEOTIDE SEQUENCE [LARGE SCALE GENOMIC DNA]</scope>
    <source>
        <strain evidence="1 2">H1304</strain>
    </source>
</reference>
<accession>A0A2N5XQK9</accession>
<dbReference type="InterPro" id="IPR021251">
    <property type="entry name" value="DUF2793"/>
</dbReference>
<evidence type="ECO:0000313" key="2">
    <source>
        <dbReference type="Proteomes" id="UP000234881"/>
    </source>
</evidence>
<keyword evidence="2" id="KW-1185">Reference proteome</keyword>
<name>A0A2N5XQK9_9HYPH</name>